<feature type="transmembrane region" description="Helical" evidence="5">
    <location>
        <begin position="81"/>
        <end position="103"/>
    </location>
</feature>
<feature type="transmembrane region" description="Helical" evidence="5">
    <location>
        <begin position="43"/>
        <end position="60"/>
    </location>
</feature>
<proteinExistence type="predicted"/>
<evidence type="ECO:0000256" key="3">
    <source>
        <dbReference type="ARBA" id="ARBA00022989"/>
    </source>
</evidence>
<dbReference type="Pfam" id="PF04172">
    <property type="entry name" value="LrgB"/>
    <property type="match status" value="1"/>
</dbReference>
<evidence type="ECO:0000313" key="7">
    <source>
        <dbReference type="Proteomes" id="UP001515480"/>
    </source>
</evidence>
<evidence type="ECO:0000256" key="1">
    <source>
        <dbReference type="ARBA" id="ARBA00004141"/>
    </source>
</evidence>
<reference evidence="6 7" key="1">
    <citation type="journal article" date="2024" name="Science">
        <title>Giant polyketide synthase enzymes in the biosynthesis of giant marine polyether toxins.</title>
        <authorList>
            <person name="Fallon T.R."/>
            <person name="Shende V.V."/>
            <person name="Wierzbicki I.H."/>
            <person name="Pendleton A.L."/>
            <person name="Watervoot N.F."/>
            <person name="Auber R.P."/>
            <person name="Gonzalez D.J."/>
            <person name="Wisecaver J.H."/>
            <person name="Moore B.S."/>
        </authorList>
    </citation>
    <scope>NUCLEOTIDE SEQUENCE [LARGE SCALE GENOMIC DNA]</scope>
    <source>
        <strain evidence="6 7">12B1</strain>
    </source>
</reference>
<name>A0AB34K2Z9_PRYPA</name>
<dbReference type="EMBL" id="JBGBPQ010000002">
    <property type="protein sequence ID" value="KAL1528591.1"/>
    <property type="molecule type" value="Genomic_DNA"/>
</dbReference>
<gene>
    <name evidence="6" type="ORF">AB1Y20_009931</name>
</gene>
<organism evidence="6 7">
    <name type="scientific">Prymnesium parvum</name>
    <name type="common">Toxic golden alga</name>
    <dbReference type="NCBI Taxonomy" id="97485"/>
    <lineage>
        <taxon>Eukaryota</taxon>
        <taxon>Haptista</taxon>
        <taxon>Haptophyta</taxon>
        <taxon>Prymnesiophyceae</taxon>
        <taxon>Prymnesiales</taxon>
        <taxon>Prymnesiaceae</taxon>
        <taxon>Prymnesium</taxon>
    </lineage>
</organism>
<feature type="transmembrane region" description="Helical" evidence="5">
    <location>
        <begin position="14"/>
        <end position="37"/>
    </location>
</feature>
<evidence type="ECO:0008006" key="8">
    <source>
        <dbReference type="Google" id="ProtNLM"/>
    </source>
</evidence>
<dbReference type="PANTHER" id="PTHR30249:SF0">
    <property type="entry name" value="PLASTIDAL GLYCOLATE_GLYCERATE TRANSLOCATOR 1, CHLOROPLASTIC"/>
    <property type="match status" value="1"/>
</dbReference>
<protein>
    <recommendedName>
        <fullName evidence="8">Amino acid transporter</fullName>
    </recommendedName>
</protein>
<dbReference type="PANTHER" id="PTHR30249">
    <property type="entry name" value="PUTATIVE SEROTONIN TRANSPORTER"/>
    <property type="match status" value="1"/>
</dbReference>
<evidence type="ECO:0000256" key="4">
    <source>
        <dbReference type="ARBA" id="ARBA00023136"/>
    </source>
</evidence>
<comment type="subcellular location">
    <subcellularLocation>
        <location evidence="1">Membrane</location>
        <topology evidence="1">Multi-pass membrane protein</topology>
    </subcellularLocation>
</comment>
<dbReference type="AlphaFoldDB" id="A0AB34K2Z9"/>
<feature type="transmembrane region" description="Helical" evidence="5">
    <location>
        <begin position="509"/>
        <end position="529"/>
    </location>
</feature>
<evidence type="ECO:0000256" key="2">
    <source>
        <dbReference type="ARBA" id="ARBA00022692"/>
    </source>
</evidence>
<evidence type="ECO:0000313" key="6">
    <source>
        <dbReference type="EMBL" id="KAL1528591.1"/>
    </source>
</evidence>
<keyword evidence="7" id="KW-1185">Reference proteome</keyword>
<dbReference type="GO" id="GO:0016020">
    <property type="term" value="C:membrane"/>
    <property type="evidence" value="ECO:0007669"/>
    <property type="project" value="UniProtKB-SubCell"/>
</dbReference>
<keyword evidence="4 5" id="KW-0472">Membrane</keyword>
<feature type="transmembrane region" description="Helical" evidence="5">
    <location>
        <begin position="436"/>
        <end position="457"/>
    </location>
</feature>
<dbReference type="InterPro" id="IPR007300">
    <property type="entry name" value="CidB/LrgB"/>
</dbReference>
<feature type="transmembrane region" description="Helical" evidence="5">
    <location>
        <begin position="564"/>
        <end position="587"/>
    </location>
</feature>
<sequence>MSMSVARLLNVDTAAYYALAIGWILTLILISEAVLFFGGKVRAFAPILLFVVLFCVLEALKRLSKGGLSTFVRLTGPGNTVLGNWISLMFFVYMIALPASLAGVSAYSILGWVGALLVATTLNLIASAALAAAASRVRCRRRTRPLDDEGAIAIELVDARRAESARASASPDCRTSERRSLRSLAGARDSHVGALLHDFGDAIRHVEMPAETGRFLAALDFAVHASLSRNDVLVPPDAAVLLDLLRAEHPASRLAEALRAKLGAEYREHAAVQAELVALAAASAAALACPLPTWGEVTRAFALLAAGGAVGALLYAPAPCEWGVWLFQLGGVVAAHTVATAHHRRLVWWMPRGVQLLVQPAALSCALLIAVAGLSWPGGFVDGLRTYIHRHGPHATLFDTPLDAWGPGKLITINLNPAIIVLAFPTSTHLSGVRRLHLLAPLVFLTAVMSLVSSALIGRLLIELPVGSRYGEGPSALTLSMLPHSVSTAVAVGYADVLCRGAVCAQAPVIATSCVLTGTLVMVIGRPLLTAVGITSPFARGISCGSTGMALGVTALKAGGEEEAVGVAAVSYALYAVAAAVILTIHLDVRSLDFFS</sequence>
<keyword evidence="2 5" id="KW-0812">Transmembrane</keyword>
<feature type="transmembrane region" description="Helical" evidence="5">
    <location>
        <begin position="324"/>
        <end position="342"/>
    </location>
</feature>
<evidence type="ECO:0000256" key="5">
    <source>
        <dbReference type="SAM" id="Phobius"/>
    </source>
</evidence>
<feature type="transmembrane region" description="Helical" evidence="5">
    <location>
        <begin position="354"/>
        <end position="376"/>
    </location>
</feature>
<feature type="transmembrane region" description="Helical" evidence="5">
    <location>
        <begin position="109"/>
        <end position="134"/>
    </location>
</feature>
<feature type="transmembrane region" description="Helical" evidence="5">
    <location>
        <begin position="477"/>
        <end position="497"/>
    </location>
</feature>
<comment type="caution">
    <text evidence="6">The sequence shown here is derived from an EMBL/GenBank/DDBJ whole genome shotgun (WGS) entry which is preliminary data.</text>
</comment>
<dbReference type="Proteomes" id="UP001515480">
    <property type="component" value="Unassembled WGS sequence"/>
</dbReference>
<keyword evidence="3 5" id="KW-1133">Transmembrane helix</keyword>
<feature type="transmembrane region" description="Helical" evidence="5">
    <location>
        <begin position="404"/>
        <end position="424"/>
    </location>
</feature>
<accession>A0AB34K2Z9</accession>